<dbReference type="InterPro" id="IPR050509">
    <property type="entry name" value="CoA-transferase_III"/>
</dbReference>
<comment type="caution">
    <text evidence="3">The sequence shown here is derived from an EMBL/GenBank/DDBJ whole genome shotgun (WGS) entry which is preliminary data.</text>
</comment>
<sequence>MRNELPLAGIRVVDLTVVWAGPGGTTLLGDLGAEVIRPEGNNRTSRQVSAKVTRELIAATGYHGGTYPDKDPGDRPYDRTALFTWHARNKLAVCMNLETPDGREALLDLVRISDVFVENNSNGVLEKLGIAHDRLLEVNPRLIVVRLPPLGMSGSMSNYLGYGPNFNSLVGIAAMDGYEGEEPDSAGENYHMDEATPGGLAFAVLAALWDRENTGRGGLIEFSQAENVMAEIGEFFLDYQFNDRDPGRLGNTDPHLLQDVFRTADDDRWVAISVRDDRDWAALTGVLQRPGLAELGPDASSRRAQSSRIRAKIAAWCRGLRVEEIVDSLQGAGVPAGEVMSEDRLLADPHLAARGWFLERSHPAVGTHRYPGHPWRSDDFELCHGRPLPGFGEDNEYVYLELLKWPRERYDDLVARGLITDRQLA</sequence>
<dbReference type="Proteomes" id="UP001165136">
    <property type="component" value="Unassembled WGS sequence"/>
</dbReference>
<name>A0A9W6R8U6_9PSEU</name>
<keyword evidence="4" id="KW-1185">Reference proteome</keyword>
<protein>
    <submittedName>
        <fullName evidence="3">Formyl-CoA transferase</fullName>
    </submittedName>
</protein>
<dbReference type="Gene3D" id="3.30.1540.10">
    <property type="entry name" value="formyl-coa transferase, domain 3"/>
    <property type="match status" value="1"/>
</dbReference>
<reference evidence="3" key="1">
    <citation type="submission" date="2023-03" db="EMBL/GenBank/DDBJ databases">
        <title>Amycolatopsis taiwanensis NBRC 103393.</title>
        <authorList>
            <person name="Ichikawa N."/>
            <person name="Sato H."/>
            <person name="Tonouchi N."/>
        </authorList>
    </citation>
    <scope>NUCLEOTIDE SEQUENCE</scope>
    <source>
        <strain evidence="3">NBRC 103393</strain>
    </source>
</reference>
<dbReference type="SUPFAM" id="SSF89796">
    <property type="entry name" value="CoA-transferase family III (CaiB/BaiF)"/>
    <property type="match status" value="1"/>
</dbReference>
<dbReference type="InterPro" id="IPR003673">
    <property type="entry name" value="CoA-Trfase_fam_III"/>
</dbReference>
<dbReference type="EMBL" id="BSTI01000034">
    <property type="protein sequence ID" value="GLY71311.1"/>
    <property type="molecule type" value="Genomic_DNA"/>
</dbReference>
<evidence type="ECO:0000313" key="4">
    <source>
        <dbReference type="Proteomes" id="UP001165136"/>
    </source>
</evidence>
<accession>A0A9W6R8U6</accession>
<dbReference type="PANTHER" id="PTHR48228:SF6">
    <property type="entry name" value="L-CARNITINE COA-TRANSFERASE"/>
    <property type="match status" value="1"/>
</dbReference>
<dbReference type="PANTHER" id="PTHR48228">
    <property type="entry name" value="SUCCINYL-COA--D-CITRAMALATE COA-TRANSFERASE"/>
    <property type="match status" value="1"/>
</dbReference>
<dbReference type="Gene3D" id="3.40.50.10540">
    <property type="entry name" value="Crotonobetainyl-coa:carnitine coa-transferase, domain 1"/>
    <property type="match status" value="1"/>
</dbReference>
<evidence type="ECO:0000256" key="1">
    <source>
        <dbReference type="ARBA" id="ARBA00008383"/>
    </source>
</evidence>
<evidence type="ECO:0000256" key="2">
    <source>
        <dbReference type="ARBA" id="ARBA00022679"/>
    </source>
</evidence>
<keyword evidence="2 3" id="KW-0808">Transferase</keyword>
<comment type="similarity">
    <text evidence="1">Belongs to the CoA-transferase III family.</text>
</comment>
<evidence type="ECO:0000313" key="3">
    <source>
        <dbReference type="EMBL" id="GLY71311.1"/>
    </source>
</evidence>
<gene>
    <name evidence="3" type="ORF">Atai01_79300</name>
</gene>
<organism evidence="3 4">
    <name type="scientific">Amycolatopsis taiwanensis</name>
    <dbReference type="NCBI Taxonomy" id="342230"/>
    <lineage>
        <taxon>Bacteria</taxon>
        <taxon>Bacillati</taxon>
        <taxon>Actinomycetota</taxon>
        <taxon>Actinomycetes</taxon>
        <taxon>Pseudonocardiales</taxon>
        <taxon>Pseudonocardiaceae</taxon>
        <taxon>Amycolatopsis</taxon>
    </lineage>
</organism>
<dbReference type="InterPro" id="IPR044855">
    <property type="entry name" value="CoA-Trfase_III_dom3_sf"/>
</dbReference>
<proteinExistence type="inferred from homology"/>
<dbReference type="GO" id="GO:0016740">
    <property type="term" value="F:transferase activity"/>
    <property type="evidence" value="ECO:0007669"/>
    <property type="project" value="UniProtKB-KW"/>
</dbReference>
<dbReference type="InterPro" id="IPR023606">
    <property type="entry name" value="CoA-Trfase_III_dom_1_sf"/>
</dbReference>
<dbReference type="RefSeq" id="WP_285491032.1">
    <property type="nucleotide sequence ID" value="NZ_BSTI01000034.1"/>
</dbReference>
<dbReference type="Pfam" id="PF02515">
    <property type="entry name" value="CoA_transf_3"/>
    <property type="match status" value="1"/>
</dbReference>
<dbReference type="AlphaFoldDB" id="A0A9W6R8U6"/>